<dbReference type="Proteomes" id="UP000027439">
    <property type="component" value="Unassembled WGS sequence"/>
</dbReference>
<evidence type="ECO:0000256" key="2">
    <source>
        <dbReference type="ARBA" id="ARBA00022857"/>
    </source>
</evidence>
<dbReference type="eggNOG" id="COG1028">
    <property type="taxonomic scope" value="Bacteria"/>
</dbReference>
<comment type="caution">
    <text evidence="6">The sequence shown here is derived from an EMBL/GenBank/DDBJ whole genome shotgun (WGS) entry which is preliminary data.</text>
</comment>
<evidence type="ECO:0000256" key="1">
    <source>
        <dbReference type="ARBA" id="ARBA00006484"/>
    </source>
</evidence>
<dbReference type="PANTHER" id="PTHR43639:SF1">
    <property type="entry name" value="SHORT-CHAIN DEHYDROGENASE_REDUCTASE FAMILY PROTEIN"/>
    <property type="match status" value="1"/>
</dbReference>
<keyword evidence="8" id="KW-1185">Reference proteome</keyword>
<reference evidence="6 7" key="2">
    <citation type="submission" date="2014-03" db="EMBL/GenBank/DDBJ databases">
        <title>Draft Genome Sequences of Four Burkholderia Strains.</title>
        <authorList>
            <person name="Liu X.Y."/>
            <person name="Li C.X."/>
            <person name="Xu J.H."/>
        </authorList>
    </citation>
    <scope>NUCLEOTIDE SEQUENCE [LARGE SCALE GENOMIC DNA]</scope>
    <source>
        <strain evidence="6 7">R27</strain>
    </source>
</reference>
<accession>A0A069NCZ1</accession>
<dbReference type="PRINTS" id="PR00080">
    <property type="entry name" value="SDRFAMILY"/>
</dbReference>
<evidence type="ECO:0000313" key="6">
    <source>
        <dbReference type="EMBL" id="KDR25544.1"/>
    </source>
</evidence>
<dbReference type="RefSeq" id="WP_035970729.1">
    <property type="nucleotide sequence ID" value="NZ_BMEG01000022.1"/>
</dbReference>
<dbReference type="InterPro" id="IPR057326">
    <property type="entry name" value="KR_dom"/>
</dbReference>
<dbReference type="Proteomes" id="UP000597138">
    <property type="component" value="Unassembled WGS sequence"/>
</dbReference>
<comment type="similarity">
    <text evidence="1">Belongs to the short-chain dehydrogenases/reductases (SDR) family.</text>
</comment>
<evidence type="ECO:0000259" key="4">
    <source>
        <dbReference type="SMART" id="SM00822"/>
    </source>
</evidence>
<feature type="domain" description="Ketoreductase" evidence="4">
    <location>
        <begin position="4"/>
        <end position="192"/>
    </location>
</feature>
<proteinExistence type="inferred from homology"/>
<dbReference type="SMART" id="SM00822">
    <property type="entry name" value="PKS_KR"/>
    <property type="match status" value="1"/>
</dbReference>
<reference evidence="5" key="4">
    <citation type="submission" date="2024-05" db="EMBL/GenBank/DDBJ databases">
        <authorList>
            <person name="Sun Q."/>
            <person name="Zhou Y."/>
        </authorList>
    </citation>
    <scope>NUCLEOTIDE SEQUENCE</scope>
    <source>
        <strain evidence="5">CGMCC 1.11013</strain>
    </source>
</reference>
<dbReference type="InterPro" id="IPR002347">
    <property type="entry name" value="SDR_fam"/>
</dbReference>
<dbReference type="EMBL" id="BMEG01000022">
    <property type="protein sequence ID" value="GGD97942.1"/>
    <property type="molecule type" value="Genomic_DNA"/>
</dbReference>
<reference evidence="5" key="1">
    <citation type="journal article" date="2014" name="Int. J. Syst. Evol. Microbiol.">
        <title>Complete genome of a new Firmicutes species belonging to the dominant human colonic microbiota ('Ruminococcus bicirculans') reveals two chromosomes and a selective capacity to utilize plant glucans.</title>
        <authorList>
            <consortium name="NISC Comparative Sequencing Program"/>
            <person name="Wegmann U."/>
            <person name="Louis P."/>
            <person name="Goesmann A."/>
            <person name="Henrissat B."/>
            <person name="Duncan S.H."/>
            <person name="Flint H.J."/>
        </authorList>
    </citation>
    <scope>NUCLEOTIDE SEQUENCE</scope>
    <source>
        <strain evidence="5">CGMCC 1.11013</strain>
    </source>
</reference>
<dbReference type="FunFam" id="3.40.50.720:FF:000374">
    <property type="entry name" value="3-oxoacyl-(Acyl-carrier-protein) reductase"/>
    <property type="match status" value="1"/>
</dbReference>
<dbReference type="Pfam" id="PF13561">
    <property type="entry name" value="adh_short_C2"/>
    <property type="match status" value="1"/>
</dbReference>
<dbReference type="Gene3D" id="3.40.50.720">
    <property type="entry name" value="NAD(P)-binding Rossmann-like Domain"/>
    <property type="match status" value="1"/>
</dbReference>
<keyword evidence="2" id="KW-0521">NADP</keyword>
<dbReference type="GO" id="GO:0016491">
    <property type="term" value="F:oxidoreductase activity"/>
    <property type="evidence" value="ECO:0007669"/>
    <property type="project" value="UniProtKB-KW"/>
</dbReference>
<dbReference type="SUPFAM" id="SSF51735">
    <property type="entry name" value="NAD(P)-binding Rossmann-fold domains"/>
    <property type="match status" value="1"/>
</dbReference>
<dbReference type="OrthoDB" id="9803333at2"/>
<evidence type="ECO:0000256" key="3">
    <source>
        <dbReference type="ARBA" id="ARBA00023002"/>
    </source>
</evidence>
<evidence type="ECO:0000313" key="7">
    <source>
        <dbReference type="Proteomes" id="UP000027439"/>
    </source>
</evidence>
<organism evidence="6 7">
    <name type="scientific">Caballeronia grimmiae</name>
    <dbReference type="NCBI Taxonomy" id="1071679"/>
    <lineage>
        <taxon>Bacteria</taxon>
        <taxon>Pseudomonadati</taxon>
        <taxon>Pseudomonadota</taxon>
        <taxon>Betaproteobacteria</taxon>
        <taxon>Burkholderiales</taxon>
        <taxon>Burkholderiaceae</taxon>
        <taxon>Caballeronia</taxon>
    </lineage>
</organism>
<dbReference type="PRINTS" id="PR00081">
    <property type="entry name" value="GDHRDH"/>
</dbReference>
<dbReference type="InterPro" id="IPR036291">
    <property type="entry name" value="NAD(P)-bd_dom_sf"/>
</dbReference>
<dbReference type="EMBL" id="JFHE01000072">
    <property type="protein sequence ID" value="KDR25544.1"/>
    <property type="molecule type" value="Genomic_DNA"/>
</dbReference>
<name>A0A069NCZ1_9BURK</name>
<evidence type="ECO:0000313" key="5">
    <source>
        <dbReference type="EMBL" id="GGD97942.1"/>
    </source>
</evidence>
<dbReference type="STRING" id="1071679.BG57_30390"/>
<sequence length="251" mass="26313">MEQRIAVITGGGRGLGRSMALHLAHAGSDIVITYRSDVAAAKAVVADVEALGRRASALQLDVGHCHKFPAFADRLRELLEQWGQSRFDVLINNAGVSLHAPLMEVTEAQFDEVIGVHFKAVVFLTSALAPLLNDGGRILNISSGLARFSLPGSGVYAAAKGAVEVLTRYQAREFAGRRITANVLAPGAIETDFSGGMVRDNPEVNRLVASMTALGRAGLPDDVGAAAAALLAEGNGWVTGQRIEVSGGMML</sequence>
<dbReference type="AlphaFoldDB" id="A0A069NCZ1"/>
<keyword evidence="3" id="KW-0560">Oxidoreductase</keyword>
<protein>
    <submittedName>
        <fullName evidence="5">Oxidoreductase</fullName>
    </submittedName>
    <submittedName>
        <fullName evidence="6">Short-chain dehydrogenase</fullName>
    </submittedName>
</protein>
<gene>
    <name evidence="6" type="ORF">BG57_30390</name>
    <name evidence="5" type="ORF">GCM10010985_60850</name>
</gene>
<reference evidence="8" key="3">
    <citation type="journal article" date="2019" name="Int. J. Syst. Evol. Microbiol.">
        <title>The Global Catalogue of Microorganisms (GCM) 10K type strain sequencing project: providing services to taxonomists for standard genome sequencing and annotation.</title>
        <authorList>
            <consortium name="The Broad Institute Genomics Platform"/>
            <consortium name="The Broad Institute Genome Sequencing Center for Infectious Disease"/>
            <person name="Wu L."/>
            <person name="Ma J."/>
        </authorList>
    </citation>
    <scope>NUCLEOTIDE SEQUENCE [LARGE SCALE GENOMIC DNA]</scope>
    <source>
        <strain evidence="8">CGMCC 1.11013</strain>
    </source>
</reference>
<dbReference type="PANTHER" id="PTHR43639">
    <property type="entry name" value="OXIDOREDUCTASE, SHORT-CHAIN DEHYDROGENASE/REDUCTASE FAMILY (AFU_ORTHOLOGUE AFUA_5G02870)"/>
    <property type="match status" value="1"/>
</dbReference>
<evidence type="ECO:0000313" key="8">
    <source>
        <dbReference type="Proteomes" id="UP000597138"/>
    </source>
</evidence>